<evidence type="ECO:0000313" key="1">
    <source>
        <dbReference type="EMBL" id="MBA0654567.1"/>
    </source>
</evidence>
<name>A0A7J8UVQ2_9ROSI</name>
<dbReference type="EMBL" id="JABFAB010000007">
    <property type="protein sequence ID" value="MBA0654567.1"/>
    <property type="molecule type" value="Genomic_DNA"/>
</dbReference>
<protein>
    <submittedName>
        <fullName evidence="1">Uncharacterized protein</fullName>
    </submittedName>
</protein>
<organism evidence="1 2">
    <name type="scientific">Gossypium klotzschianum</name>
    <dbReference type="NCBI Taxonomy" id="34286"/>
    <lineage>
        <taxon>Eukaryota</taxon>
        <taxon>Viridiplantae</taxon>
        <taxon>Streptophyta</taxon>
        <taxon>Embryophyta</taxon>
        <taxon>Tracheophyta</taxon>
        <taxon>Spermatophyta</taxon>
        <taxon>Magnoliopsida</taxon>
        <taxon>eudicotyledons</taxon>
        <taxon>Gunneridae</taxon>
        <taxon>Pentapetalae</taxon>
        <taxon>rosids</taxon>
        <taxon>malvids</taxon>
        <taxon>Malvales</taxon>
        <taxon>Malvaceae</taxon>
        <taxon>Malvoideae</taxon>
        <taxon>Gossypium</taxon>
    </lineage>
</organism>
<dbReference type="Proteomes" id="UP000593573">
    <property type="component" value="Unassembled WGS sequence"/>
</dbReference>
<proteinExistence type="predicted"/>
<keyword evidence="2" id="KW-1185">Reference proteome</keyword>
<feature type="non-terminal residue" evidence="1">
    <location>
        <position position="41"/>
    </location>
</feature>
<sequence length="41" mass="4548">MGSLEANMDNGQAMLRTLVENCLLENIGKERVNTHDLATNM</sequence>
<evidence type="ECO:0000313" key="2">
    <source>
        <dbReference type="Proteomes" id="UP000593573"/>
    </source>
</evidence>
<accession>A0A7J8UVQ2</accession>
<dbReference type="AlphaFoldDB" id="A0A7J8UVQ2"/>
<comment type="caution">
    <text evidence="1">The sequence shown here is derived from an EMBL/GenBank/DDBJ whole genome shotgun (WGS) entry which is preliminary data.</text>
</comment>
<gene>
    <name evidence="1" type="ORF">Goklo_021545</name>
</gene>
<reference evidence="1 2" key="1">
    <citation type="journal article" date="2019" name="Genome Biol. Evol.">
        <title>Insights into the evolution of the New World diploid cottons (Gossypium, subgenus Houzingenia) based on genome sequencing.</title>
        <authorList>
            <person name="Grover C.E."/>
            <person name="Arick M.A. 2nd"/>
            <person name="Thrash A."/>
            <person name="Conover J.L."/>
            <person name="Sanders W.S."/>
            <person name="Peterson D.G."/>
            <person name="Frelichowski J.E."/>
            <person name="Scheffler J.A."/>
            <person name="Scheffler B.E."/>
            <person name="Wendel J.F."/>
        </authorList>
    </citation>
    <scope>NUCLEOTIDE SEQUENCE [LARGE SCALE GENOMIC DNA]</scope>
    <source>
        <strain evidence="1">57</strain>
        <tissue evidence="1">Leaf</tissue>
    </source>
</reference>